<protein>
    <recommendedName>
        <fullName evidence="2">Reverse transcriptase domain-containing protein</fullName>
    </recommendedName>
</protein>
<dbReference type="InterPro" id="IPR043502">
    <property type="entry name" value="DNA/RNA_pol_sf"/>
</dbReference>
<reference evidence="3" key="1">
    <citation type="submission" date="2021-08" db="EMBL/GenBank/DDBJ databases">
        <authorList>
            <person name="Misof B."/>
            <person name="Oliver O."/>
            <person name="Podsiadlowski L."/>
            <person name="Donath A."/>
            <person name="Peters R."/>
            <person name="Mayer C."/>
            <person name="Rust J."/>
            <person name="Gunkel S."/>
            <person name="Lesny P."/>
            <person name="Martin S."/>
            <person name="Oeyen J.P."/>
            <person name="Petersen M."/>
            <person name="Panagiotis P."/>
            <person name="Wilbrandt J."/>
            <person name="Tanja T."/>
        </authorList>
    </citation>
    <scope>NUCLEOTIDE SEQUENCE</scope>
    <source>
        <strain evidence="3">GBR_01_08_01A</strain>
        <tissue evidence="3">Thorax + abdomen</tissue>
    </source>
</reference>
<keyword evidence="4" id="KW-1185">Reference proteome</keyword>
<dbReference type="PANTHER" id="PTHR36688">
    <property type="entry name" value="ENDO/EXONUCLEASE/PHOSPHATASE DOMAIN-CONTAINING PROTEIN"/>
    <property type="match status" value="1"/>
</dbReference>
<dbReference type="GO" id="GO:0003824">
    <property type="term" value="F:catalytic activity"/>
    <property type="evidence" value="ECO:0007669"/>
    <property type="project" value="InterPro"/>
</dbReference>
<dbReference type="CDD" id="cd01650">
    <property type="entry name" value="RT_nLTR_like"/>
    <property type="match status" value="1"/>
</dbReference>
<dbReference type="InterPro" id="IPR005135">
    <property type="entry name" value="Endo/exonuclease/phosphatase"/>
</dbReference>
<gene>
    <name evidence="3" type="ORF">KPH14_002065</name>
</gene>
<feature type="domain" description="Reverse transcriptase" evidence="2">
    <location>
        <begin position="351"/>
        <end position="637"/>
    </location>
</feature>
<dbReference type="InterPro" id="IPR000477">
    <property type="entry name" value="RT_dom"/>
</dbReference>
<dbReference type="PANTHER" id="PTHR36688:SF1">
    <property type="entry name" value="ENDONUCLEASE_EXONUCLEASE_PHOSPHATASE DOMAIN-CONTAINING PROTEIN"/>
    <property type="match status" value="1"/>
</dbReference>
<name>A0AAD9VKQ5_9HYME</name>
<evidence type="ECO:0000313" key="3">
    <source>
        <dbReference type="EMBL" id="KAK2578341.1"/>
    </source>
</evidence>
<dbReference type="InterPro" id="IPR052560">
    <property type="entry name" value="RdDP_mobile_element"/>
</dbReference>
<dbReference type="Pfam" id="PF14529">
    <property type="entry name" value="Exo_endo_phos_2"/>
    <property type="match status" value="1"/>
</dbReference>
<evidence type="ECO:0000313" key="4">
    <source>
        <dbReference type="Proteomes" id="UP001258017"/>
    </source>
</evidence>
<dbReference type="PROSITE" id="PS50878">
    <property type="entry name" value="RT_POL"/>
    <property type="match status" value="1"/>
</dbReference>
<dbReference type="Proteomes" id="UP001258017">
    <property type="component" value="Unassembled WGS sequence"/>
</dbReference>
<dbReference type="SUPFAM" id="SSF56219">
    <property type="entry name" value="DNase I-like"/>
    <property type="match status" value="1"/>
</dbReference>
<dbReference type="Gene3D" id="3.60.10.10">
    <property type="entry name" value="Endonuclease/exonuclease/phosphatase"/>
    <property type="match status" value="1"/>
</dbReference>
<dbReference type="InterPro" id="IPR036691">
    <property type="entry name" value="Endo/exonu/phosph_ase_sf"/>
</dbReference>
<dbReference type="AlphaFoldDB" id="A0AAD9VKQ5"/>
<comment type="caution">
    <text evidence="3">The sequence shown here is derived from an EMBL/GenBank/DDBJ whole genome shotgun (WGS) entry which is preliminary data.</text>
</comment>
<proteinExistence type="predicted"/>
<feature type="region of interest" description="Disordered" evidence="1">
    <location>
        <begin position="1"/>
        <end position="21"/>
    </location>
</feature>
<evidence type="ECO:0000256" key="1">
    <source>
        <dbReference type="SAM" id="MobiDB-lite"/>
    </source>
</evidence>
<dbReference type="Pfam" id="PF00078">
    <property type="entry name" value="RVT_1"/>
    <property type="match status" value="1"/>
</dbReference>
<evidence type="ECO:0000259" key="2">
    <source>
        <dbReference type="PROSITE" id="PS50878"/>
    </source>
</evidence>
<sequence>MAESSKMAKKPRTKQSETSTVQCSNSWNANGIKSRISYMKEFINRLDIDILIVNDTRLNERIKIKIKNYTCVRKDNPTKPTGGVMVLIKNNIAYKEVPIDISVMWECIAIRLPNGIHFIGTYNSPSNSIKRNDLDKILATGSKTILVGDLNARHSSWNNSSDNSNGKVVYNYVVKNNCTILYPNEPTHYPTNGRAPSTIDIALIRNIKEISPVTVLHESNSDHNPIKFVLGGQYTSSTTQTRLDYCKADWKLFRECINRNLSINSKIETKGQIEQEVHKLTSKIQNATRKAIPTKEIKTFQNELPLYILQMIKDRNKTRRIWQKHRIDTLKQKMNKQTTEIRKAIRENINSKWEQKLSKLNPKDNSIWKMTRTFKTETQPIPTLIKTDREAMTDNEKAEMLADKFENVHTIDRTNNTVEQTQITNTVIEYLKDETVEGWHSTTQQVTRIVNDIRLGFNKELVTVMLLLDIEKAFDRVWTERLLYKLITKGYPDTLVEFLSSYLSNRHLRVQINAVKSTKRKIGAGVPQGSILGPKLFNAYINDLPTFNKTKIALYADDTAIYTHSYNAIIAAKQIQTHTNILEPYYNKWKIHLNTTKTEAIVFTKKKDRCNKIFQPITVYGQKIITVNTVKYLGVHLDNKLTYRAHFKESVRKAH</sequence>
<accession>A0AAD9VKQ5</accession>
<dbReference type="GO" id="GO:0071897">
    <property type="term" value="P:DNA biosynthetic process"/>
    <property type="evidence" value="ECO:0007669"/>
    <property type="project" value="UniProtKB-ARBA"/>
</dbReference>
<dbReference type="SUPFAM" id="SSF56672">
    <property type="entry name" value="DNA/RNA polymerases"/>
    <property type="match status" value="1"/>
</dbReference>
<organism evidence="3 4">
    <name type="scientific">Odynerus spinipes</name>
    <dbReference type="NCBI Taxonomy" id="1348599"/>
    <lineage>
        <taxon>Eukaryota</taxon>
        <taxon>Metazoa</taxon>
        <taxon>Ecdysozoa</taxon>
        <taxon>Arthropoda</taxon>
        <taxon>Hexapoda</taxon>
        <taxon>Insecta</taxon>
        <taxon>Pterygota</taxon>
        <taxon>Neoptera</taxon>
        <taxon>Endopterygota</taxon>
        <taxon>Hymenoptera</taxon>
        <taxon>Apocrita</taxon>
        <taxon>Aculeata</taxon>
        <taxon>Vespoidea</taxon>
        <taxon>Vespidae</taxon>
        <taxon>Eumeninae</taxon>
        <taxon>Odynerus</taxon>
    </lineage>
</organism>
<feature type="non-terminal residue" evidence="3">
    <location>
        <position position="1"/>
    </location>
</feature>
<dbReference type="EMBL" id="JAIFRP010000405">
    <property type="protein sequence ID" value="KAK2578341.1"/>
    <property type="molecule type" value="Genomic_DNA"/>
</dbReference>
<reference evidence="3" key="2">
    <citation type="journal article" date="2023" name="Commun. Biol.">
        <title>Intrasexual cuticular hydrocarbon dimorphism in a wasp sheds light on hydrocarbon biosynthesis genes in Hymenoptera.</title>
        <authorList>
            <person name="Moris V.C."/>
            <person name="Podsiadlowski L."/>
            <person name="Martin S."/>
            <person name="Oeyen J.P."/>
            <person name="Donath A."/>
            <person name="Petersen M."/>
            <person name="Wilbrandt J."/>
            <person name="Misof B."/>
            <person name="Liedtke D."/>
            <person name="Thamm M."/>
            <person name="Scheiner R."/>
            <person name="Schmitt T."/>
            <person name="Niehuis O."/>
        </authorList>
    </citation>
    <scope>NUCLEOTIDE SEQUENCE</scope>
    <source>
        <strain evidence="3">GBR_01_08_01A</strain>
    </source>
</reference>